<dbReference type="SUPFAM" id="SSF82607">
    <property type="entry name" value="YbaB-like"/>
    <property type="match status" value="1"/>
</dbReference>
<protein>
    <submittedName>
        <fullName evidence="3">Nucleoid-associated protein</fullName>
    </submittedName>
</protein>
<dbReference type="HAMAP" id="MF_00274">
    <property type="entry name" value="DNA_YbaB_EbfC"/>
    <property type="match status" value="1"/>
</dbReference>
<dbReference type="PANTHER" id="PTHR33449">
    <property type="entry name" value="NUCLEOID-ASSOCIATED PROTEIN YBAB"/>
    <property type="match status" value="1"/>
</dbReference>
<reference evidence="3" key="1">
    <citation type="submission" date="2019-08" db="EMBL/GenBank/DDBJ databases">
        <authorList>
            <person name="Kucharzyk K."/>
            <person name="Murdoch R.W."/>
            <person name="Higgins S."/>
            <person name="Loffler F."/>
        </authorList>
    </citation>
    <scope>NUCLEOTIDE SEQUENCE</scope>
</reference>
<dbReference type="AlphaFoldDB" id="A0A645AWV3"/>
<evidence type="ECO:0000256" key="2">
    <source>
        <dbReference type="SAM" id="Coils"/>
    </source>
</evidence>
<dbReference type="EMBL" id="VSSQ01015931">
    <property type="protein sequence ID" value="MPM56791.1"/>
    <property type="molecule type" value="Genomic_DNA"/>
</dbReference>
<dbReference type="PIRSF" id="PIRSF004555">
    <property type="entry name" value="UCP004555"/>
    <property type="match status" value="1"/>
</dbReference>
<accession>A0A645AWV3</accession>
<dbReference type="InterPro" id="IPR036894">
    <property type="entry name" value="YbaB-like_sf"/>
</dbReference>
<dbReference type="InterPro" id="IPR004401">
    <property type="entry name" value="YbaB/EbfC"/>
</dbReference>
<proteinExistence type="inferred from homology"/>
<keyword evidence="1" id="KW-0238">DNA-binding</keyword>
<evidence type="ECO:0000313" key="3">
    <source>
        <dbReference type="EMBL" id="MPM56791.1"/>
    </source>
</evidence>
<dbReference type="PANTHER" id="PTHR33449:SF1">
    <property type="entry name" value="NUCLEOID-ASSOCIATED PROTEIN YBAB"/>
    <property type="match status" value="1"/>
</dbReference>
<keyword evidence="2" id="KW-0175">Coiled coil</keyword>
<name>A0A645AWV3_9ZZZZ</name>
<evidence type="ECO:0000256" key="1">
    <source>
        <dbReference type="ARBA" id="ARBA00023125"/>
    </source>
</evidence>
<feature type="coiled-coil region" evidence="2">
    <location>
        <begin position="8"/>
        <end position="35"/>
    </location>
</feature>
<sequence length="104" mass="10889">MFGNLGEMANMLKKAKDIQKNMAAIKEEMARAEYTAASPDNGVVAVVTGDFQIKNVTVSAAARQAADLGEIITRTVNAALAAAKSAMQAKMSDLTGGLNLPDIF</sequence>
<dbReference type="GO" id="GO:0003677">
    <property type="term" value="F:DNA binding"/>
    <property type="evidence" value="ECO:0007669"/>
    <property type="project" value="UniProtKB-KW"/>
</dbReference>
<dbReference type="Pfam" id="PF02575">
    <property type="entry name" value="YbaB_DNA_bd"/>
    <property type="match status" value="1"/>
</dbReference>
<organism evidence="3">
    <name type="scientific">bioreactor metagenome</name>
    <dbReference type="NCBI Taxonomy" id="1076179"/>
    <lineage>
        <taxon>unclassified sequences</taxon>
        <taxon>metagenomes</taxon>
        <taxon>ecological metagenomes</taxon>
    </lineage>
</organism>
<comment type="caution">
    <text evidence="3">The sequence shown here is derived from an EMBL/GenBank/DDBJ whole genome shotgun (WGS) entry which is preliminary data.</text>
</comment>
<gene>
    <name evidence="3" type="ORF">SDC9_103606</name>
</gene>
<dbReference type="Gene3D" id="3.30.1310.10">
    <property type="entry name" value="Nucleoid-associated protein YbaB-like domain"/>
    <property type="match status" value="1"/>
</dbReference>